<feature type="chain" id="PRO_5046064781" description="Tetratricopeptide repeat protein" evidence="7">
    <location>
        <begin position="21"/>
        <end position="352"/>
    </location>
</feature>
<feature type="repeat" description="TPR" evidence="6">
    <location>
        <begin position="300"/>
        <end position="333"/>
    </location>
</feature>
<evidence type="ECO:0000256" key="7">
    <source>
        <dbReference type="SAM" id="SignalP"/>
    </source>
</evidence>
<dbReference type="PANTHER" id="PTHR46630">
    <property type="entry name" value="TETRATRICOPEPTIDE REPEAT PROTEIN 29"/>
    <property type="match status" value="1"/>
</dbReference>
<evidence type="ECO:0000256" key="6">
    <source>
        <dbReference type="PROSITE-ProRule" id="PRU00339"/>
    </source>
</evidence>
<evidence type="ECO:0008006" key="10">
    <source>
        <dbReference type="Google" id="ProtNLM"/>
    </source>
</evidence>
<dbReference type="Pfam" id="PF13181">
    <property type="entry name" value="TPR_8"/>
    <property type="match status" value="1"/>
</dbReference>
<evidence type="ECO:0000313" key="9">
    <source>
        <dbReference type="Proteomes" id="UP001501221"/>
    </source>
</evidence>
<keyword evidence="7" id="KW-0732">Signal</keyword>
<evidence type="ECO:0000256" key="1">
    <source>
        <dbReference type="ARBA" id="ARBA00004496"/>
    </source>
</evidence>
<dbReference type="Gene3D" id="1.25.40.10">
    <property type="entry name" value="Tetratricopeptide repeat domain"/>
    <property type="match status" value="1"/>
</dbReference>
<keyword evidence="4 6" id="KW-0802">TPR repeat</keyword>
<dbReference type="PANTHER" id="PTHR46630:SF1">
    <property type="entry name" value="TETRATRICOPEPTIDE REPEAT PROTEIN 29"/>
    <property type="match status" value="1"/>
</dbReference>
<protein>
    <recommendedName>
        <fullName evidence="10">Tetratricopeptide repeat protein</fullName>
    </recommendedName>
</protein>
<dbReference type="InterPro" id="IPR051476">
    <property type="entry name" value="Bac_ResReg_Asp_Phosphatase"/>
</dbReference>
<evidence type="ECO:0000256" key="3">
    <source>
        <dbReference type="ARBA" id="ARBA00022737"/>
    </source>
</evidence>
<name>A0ABN0SYX5_9GAMM</name>
<organism evidence="8 9">
    <name type="scientific">Kangiella japonica</name>
    <dbReference type="NCBI Taxonomy" id="647384"/>
    <lineage>
        <taxon>Bacteria</taxon>
        <taxon>Pseudomonadati</taxon>
        <taxon>Pseudomonadota</taxon>
        <taxon>Gammaproteobacteria</taxon>
        <taxon>Kangiellales</taxon>
        <taxon>Kangiellaceae</taxon>
        <taxon>Kangiella</taxon>
    </lineage>
</organism>
<evidence type="ECO:0000256" key="2">
    <source>
        <dbReference type="ARBA" id="ARBA00022490"/>
    </source>
</evidence>
<keyword evidence="3" id="KW-0677">Repeat</keyword>
<dbReference type="PROSITE" id="PS50005">
    <property type="entry name" value="TPR"/>
    <property type="match status" value="1"/>
</dbReference>
<dbReference type="EMBL" id="BAAAFM010000003">
    <property type="protein sequence ID" value="GAA0206948.1"/>
    <property type="molecule type" value="Genomic_DNA"/>
</dbReference>
<keyword evidence="2" id="KW-0963">Cytoplasm</keyword>
<dbReference type="InterPro" id="IPR019734">
    <property type="entry name" value="TPR_rpt"/>
</dbReference>
<comment type="caution">
    <text evidence="8">The sequence shown here is derived from an EMBL/GenBank/DDBJ whole genome shotgun (WGS) entry which is preliminary data.</text>
</comment>
<reference evidence="9" key="1">
    <citation type="journal article" date="2019" name="Int. J. Syst. Evol. Microbiol.">
        <title>The Global Catalogue of Microorganisms (GCM) 10K type strain sequencing project: providing services to taxonomists for standard genome sequencing and annotation.</title>
        <authorList>
            <consortium name="The Broad Institute Genomics Platform"/>
            <consortium name="The Broad Institute Genome Sequencing Center for Infectious Disease"/>
            <person name="Wu L."/>
            <person name="Ma J."/>
        </authorList>
    </citation>
    <scope>NUCLEOTIDE SEQUENCE [LARGE SCALE GENOMIC DNA]</scope>
    <source>
        <strain evidence="9">JCM 16211</strain>
    </source>
</reference>
<gene>
    <name evidence="8" type="ORF">GCM10009123_13030</name>
</gene>
<evidence type="ECO:0000256" key="5">
    <source>
        <dbReference type="ARBA" id="ARBA00038253"/>
    </source>
</evidence>
<feature type="signal peptide" evidence="7">
    <location>
        <begin position="1"/>
        <end position="20"/>
    </location>
</feature>
<dbReference type="RefSeq" id="WP_343988311.1">
    <property type="nucleotide sequence ID" value="NZ_BAAAFM010000003.1"/>
</dbReference>
<keyword evidence="9" id="KW-1185">Reference proteome</keyword>
<sequence length="352" mass="40394">MLKKLVCAICLIISAFGVCADKGEYYDTLVHIERNMLNGNDYVQKRLEELQKHQAKFTPIEKDFYQLLSAHHDYLLSNLYACKEKAKVLIKETNSIDIKAKANILLATAEHVLGNHVESFIALDKAVTAVPDLTRQRYKASILQAAVGIYQQAELFEFALELARNLQVEARKLKHGEYLCLANYELAMIERKTGQTKMAKQRLMLAIEYCKNNDSKIFEYNSIIALNEITAELGEFEKSNQELKKIIQPVNAIGWKNLISQLNIAIARNYLGMEDYKEAEKYALVSHNLANEVGDKRRLEMAAEILAKAYSGMGQKEEAINYFNQFMELNTQNRIRVRQRKLAYDVARQNRN</sequence>
<accession>A0ABN0SYX5</accession>
<comment type="similarity">
    <text evidence="5">Belongs to the Rap family.</text>
</comment>
<comment type="subcellular location">
    <subcellularLocation>
        <location evidence="1">Cytoplasm</location>
    </subcellularLocation>
</comment>
<evidence type="ECO:0000313" key="8">
    <source>
        <dbReference type="EMBL" id="GAA0206948.1"/>
    </source>
</evidence>
<dbReference type="Proteomes" id="UP001501221">
    <property type="component" value="Unassembled WGS sequence"/>
</dbReference>
<evidence type="ECO:0000256" key="4">
    <source>
        <dbReference type="ARBA" id="ARBA00022803"/>
    </source>
</evidence>
<dbReference type="SMART" id="SM00028">
    <property type="entry name" value="TPR"/>
    <property type="match status" value="3"/>
</dbReference>
<dbReference type="SUPFAM" id="SSF48452">
    <property type="entry name" value="TPR-like"/>
    <property type="match status" value="1"/>
</dbReference>
<proteinExistence type="inferred from homology"/>
<dbReference type="InterPro" id="IPR011990">
    <property type="entry name" value="TPR-like_helical_dom_sf"/>
</dbReference>